<organism evidence="11 12">
    <name type="scientific">Suillus plorans</name>
    <dbReference type="NCBI Taxonomy" id="116603"/>
    <lineage>
        <taxon>Eukaryota</taxon>
        <taxon>Fungi</taxon>
        <taxon>Dikarya</taxon>
        <taxon>Basidiomycota</taxon>
        <taxon>Agaricomycotina</taxon>
        <taxon>Agaricomycetes</taxon>
        <taxon>Agaricomycetidae</taxon>
        <taxon>Boletales</taxon>
        <taxon>Suillineae</taxon>
        <taxon>Suillaceae</taxon>
        <taxon>Suillus</taxon>
    </lineage>
</organism>
<evidence type="ECO:0000256" key="1">
    <source>
        <dbReference type="ARBA" id="ARBA00004123"/>
    </source>
</evidence>
<dbReference type="FunFam" id="1.10.10.10:FF:000027">
    <property type="entry name" value="Heat shock transcription factor 1"/>
    <property type="match status" value="1"/>
</dbReference>
<name>A0A9P7AEW9_9AGAM</name>
<comment type="caution">
    <text evidence="11">The sequence shown here is derived from an EMBL/GenBank/DDBJ whole genome shotgun (WGS) entry which is preliminary data.</text>
</comment>
<dbReference type="GeneID" id="64599069"/>
<dbReference type="RefSeq" id="XP_041155231.1">
    <property type="nucleotide sequence ID" value="XM_041305305.1"/>
</dbReference>
<dbReference type="GO" id="GO:0043565">
    <property type="term" value="F:sequence-specific DNA binding"/>
    <property type="evidence" value="ECO:0007669"/>
    <property type="project" value="InterPro"/>
</dbReference>
<evidence type="ECO:0000256" key="3">
    <source>
        <dbReference type="ARBA" id="ARBA00023015"/>
    </source>
</evidence>
<reference evidence="11" key="1">
    <citation type="journal article" date="2020" name="New Phytol.">
        <title>Comparative genomics reveals dynamic genome evolution in host specialist ectomycorrhizal fungi.</title>
        <authorList>
            <person name="Lofgren L.A."/>
            <person name="Nguyen N.H."/>
            <person name="Vilgalys R."/>
            <person name="Ruytinx J."/>
            <person name="Liao H.L."/>
            <person name="Branco S."/>
            <person name="Kuo A."/>
            <person name="LaButti K."/>
            <person name="Lipzen A."/>
            <person name="Andreopoulos W."/>
            <person name="Pangilinan J."/>
            <person name="Riley R."/>
            <person name="Hundley H."/>
            <person name="Na H."/>
            <person name="Barry K."/>
            <person name="Grigoriev I.V."/>
            <person name="Stajich J.E."/>
            <person name="Kennedy P.G."/>
        </authorList>
    </citation>
    <scope>NUCLEOTIDE SEQUENCE</scope>
    <source>
        <strain evidence="11">S12</strain>
    </source>
</reference>
<evidence type="ECO:0000259" key="10">
    <source>
        <dbReference type="PROSITE" id="PS00434"/>
    </source>
</evidence>
<dbReference type="InterPro" id="IPR036388">
    <property type="entry name" value="WH-like_DNA-bd_sf"/>
</dbReference>
<dbReference type="EMBL" id="JABBWE010000073">
    <property type="protein sequence ID" value="KAG1787937.1"/>
    <property type="molecule type" value="Genomic_DNA"/>
</dbReference>
<keyword evidence="6" id="KW-0539">Nucleus</keyword>
<evidence type="ECO:0000256" key="7">
    <source>
        <dbReference type="ARBA" id="ARBA00062171"/>
    </source>
</evidence>
<feature type="compositionally biased region" description="Polar residues" evidence="9">
    <location>
        <begin position="681"/>
        <end position="691"/>
    </location>
</feature>
<feature type="domain" description="HSF-type DNA-binding" evidence="10">
    <location>
        <begin position="70"/>
        <end position="94"/>
    </location>
</feature>
<feature type="region of interest" description="Disordered" evidence="9">
    <location>
        <begin position="348"/>
        <end position="368"/>
    </location>
</feature>
<dbReference type="PANTHER" id="PTHR10015:SF427">
    <property type="entry name" value="HEAT SHOCK FACTOR PROTEIN"/>
    <property type="match status" value="1"/>
</dbReference>
<gene>
    <name evidence="11" type="ORF">HD556DRAFT_1434236</name>
</gene>
<dbReference type="InterPro" id="IPR036390">
    <property type="entry name" value="WH_DNA-bd_sf"/>
</dbReference>
<dbReference type="Pfam" id="PF00447">
    <property type="entry name" value="HSF_DNA-bind"/>
    <property type="match status" value="1"/>
</dbReference>
<feature type="compositionally biased region" description="Low complexity" evidence="9">
    <location>
        <begin position="706"/>
        <end position="720"/>
    </location>
</feature>
<proteinExistence type="inferred from homology"/>
<dbReference type="InterPro" id="IPR000232">
    <property type="entry name" value="HSF_DNA-bd"/>
</dbReference>
<feature type="region of interest" description="Disordered" evidence="9">
    <location>
        <begin position="483"/>
        <end position="518"/>
    </location>
</feature>
<evidence type="ECO:0000313" key="12">
    <source>
        <dbReference type="Proteomes" id="UP000719766"/>
    </source>
</evidence>
<evidence type="ECO:0000256" key="8">
    <source>
        <dbReference type="RuleBase" id="RU004020"/>
    </source>
</evidence>
<keyword evidence="4" id="KW-0238">DNA-binding</keyword>
<dbReference type="Proteomes" id="UP000719766">
    <property type="component" value="Unassembled WGS sequence"/>
</dbReference>
<dbReference type="GO" id="GO:0005634">
    <property type="term" value="C:nucleus"/>
    <property type="evidence" value="ECO:0007669"/>
    <property type="project" value="UniProtKB-SubCell"/>
</dbReference>
<keyword evidence="3" id="KW-0805">Transcription regulation</keyword>
<evidence type="ECO:0000256" key="5">
    <source>
        <dbReference type="ARBA" id="ARBA00023163"/>
    </source>
</evidence>
<evidence type="ECO:0000256" key="4">
    <source>
        <dbReference type="ARBA" id="ARBA00023125"/>
    </source>
</evidence>
<evidence type="ECO:0000256" key="9">
    <source>
        <dbReference type="SAM" id="MobiDB-lite"/>
    </source>
</evidence>
<feature type="region of interest" description="Disordered" evidence="9">
    <location>
        <begin position="1"/>
        <end position="21"/>
    </location>
</feature>
<keyword evidence="5" id="KW-0804">Transcription</keyword>
<dbReference type="SMART" id="SM00415">
    <property type="entry name" value="HSF"/>
    <property type="match status" value="1"/>
</dbReference>
<comment type="similarity">
    <text evidence="2 8">Belongs to the HSF family.</text>
</comment>
<dbReference type="AlphaFoldDB" id="A0A9P7AEW9"/>
<keyword evidence="12" id="KW-1185">Reference proteome</keyword>
<dbReference type="GO" id="GO:0003700">
    <property type="term" value="F:DNA-binding transcription factor activity"/>
    <property type="evidence" value="ECO:0007669"/>
    <property type="project" value="InterPro"/>
</dbReference>
<dbReference type="PROSITE" id="PS00434">
    <property type="entry name" value="HSF_DOMAIN"/>
    <property type="match status" value="1"/>
</dbReference>
<evidence type="ECO:0000256" key="2">
    <source>
        <dbReference type="ARBA" id="ARBA00006403"/>
    </source>
</evidence>
<accession>A0A9P7AEW9</accession>
<dbReference type="SUPFAM" id="SSF46785">
    <property type="entry name" value="Winged helix' DNA-binding domain"/>
    <property type="match status" value="1"/>
</dbReference>
<comment type="subunit">
    <text evidence="7">Homotrimer. Homotrimerization increases the affinity of HSF1 to DNA. Interacts with transcriptional coregulator SSA1 on chromatin.</text>
</comment>
<comment type="subcellular location">
    <subcellularLocation>
        <location evidence="1">Nucleus</location>
    </subcellularLocation>
</comment>
<feature type="region of interest" description="Disordered" evidence="9">
    <location>
        <begin position="676"/>
        <end position="726"/>
    </location>
</feature>
<dbReference type="PRINTS" id="PR00056">
    <property type="entry name" value="HSFDOMAIN"/>
</dbReference>
<sequence length="726" mass="77842">MSTDQQMHLAVAPRASSSHLNRPARQLVPAFLQKLYEMVNDPSDHDLIRWSDTGDSFFVLDQERFASEVLGRWFKHKNFSSFVRQLNMYGFHKIPHLQQGVLRSDSDTEFWNFEHPHFLRGQPDMLCLIQRKKQTASTSDVISAVAEVPNKDLGAAASAGALTPGQLMDMNSIVNGIQAIKRHQAAISADLNDLKSSNQHLWQEAIAARERHKKHQDTINRILKFLAGVFGHADNPIRKDDIGGGGVVSGGEGSEIVARKPQRLMIGDGRSGGGSGAKKGVDITEIMEDQQRTSIDSAKSSEMGTSSIYMYVSALTPCLHDFADFFASLDTPSAIPSEYGPSCNASPRFASIEPSLPDAPTPSADANTTPCSNTAPISATTTANDIHLNPSNINTALPTSPNTALPRPAPIHHSVSAPAFTSLTTTSPPPSPQNDALIHAALSQVLSSPVQMQKLIAALGGGGFSFPGDGHTQGIIPQSIMQQPFPAQPQPQPQPQAQLPQQHTNANPAQLMPYDPPTFQTDYSSPYALLSQNGGAELAAFEAHDDHLQKTYSTAHEINTDVDSLETNIHSLIQSLGFDPSTFDATDGAQPHLDDPYGVGSGQDSFDIGSYLNGMDLAHDAAGHTGQGEEDPDIESLRLADKLDSSTARGAGVDKKVPSEEMHAFLDGVASQDGGVDMATSLMQTTQSANATRGRKRKSDIPDVDSLSGPTESTSSSAGSRTKRKR</sequence>
<dbReference type="Gene3D" id="1.10.10.10">
    <property type="entry name" value="Winged helix-like DNA-binding domain superfamily/Winged helix DNA-binding domain"/>
    <property type="match status" value="1"/>
</dbReference>
<protein>
    <recommendedName>
        <fullName evidence="10">HSF-type DNA-binding domain-containing protein</fullName>
    </recommendedName>
</protein>
<evidence type="ECO:0000313" key="11">
    <source>
        <dbReference type="EMBL" id="KAG1787937.1"/>
    </source>
</evidence>
<evidence type="ECO:0000256" key="6">
    <source>
        <dbReference type="ARBA" id="ARBA00023242"/>
    </source>
</evidence>
<dbReference type="OrthoDB" id="60033at2759"/>
<dbReference type="PANTHER" id="PTHR10015">
    <property type="entry name" value="HEAT SHOCK TRANSCRIPTION FACTOR"/>
    <property type="match status" value="1"/>
</dbReference>